<dbReference type="GeneID" id="115375107"/>
<keyword evidence="6" id="KW-0862">Zinc</keyword>
<keyword evidence="8" id="KW-0539">Nucleus</keyword>
<name>A0A667Y6J9_9TELE</name>
<evidence type="ECO:0000259" key="11">
    <source>
        <dbReference type="PROSITE" id="PS50016"/>
    </source>
</evidence>
<gene>
    <name evidence="12" type="primary">MTF2</name>
    <name evidence="12" type="synonym">mtf2</name>
</gene>
<dbReference type="InterPro" id="IPR019787">
    <property type="entry name" value="Znf_PHD-finger"/>
</dbReference>
<keyword evidence="3" id="KW-0479">Metal-binding</keyword>
<comment type="similarity">
    <text evidence="2">Belongs to the Polycomblike family.</text>
</comment>
<dbReference type="InterPro" id="IPR025894">
    <property type="entry name" value="Mtf2_C_dom"/>
</dbReference>
<feature type="compositionally biased region" description="Basic and acidic residues" evidence="10">
    <location>
        <begin position="407"/>
        <end position="421"/>
    </location>
</feature>
<reference evidence="12" key="2">
    <citation type="submission" date="2025-08" db="UniProtKB">
        <authorList>
            <consortium name="Ensembl"/>
        </authorList>
    </citation>
    <scope>IDENTIFICATION</scope>
</reference>
<dbReference type="SMART" id="SM00333">
    <property type="entry name" value="TUDOR"/>
    <property type="match status" value="1"/>
</dbReference>
<evidence type="ECO:0000313" key="13">
    <source>
        <dbReference type="Proteomes" id="UP000472263"/>
    </source>
</evidence>
<dbReference type="Pfam" id="PF18104">
    <property type="entry name" value="Tudor_2"/>
    <property type="match status" value="1"/>
</dbReference>
<dbReference type="Gene3D" id="2.30.30.140">
    <property type="match status" value="1"/>
</dbReference>
<feature type="compositionally biased region" description="Polar residues" evidence="10">
    <location>
        <begin position="428"/>
        <end position="439"/>
    </location>
</feature>
<dbReference type="GeneTree" id="ENSGT00950000183180"/>
<dbReference type="InterPro" id="IPR042015">
    <property type="entry name" value="MTF2_PHD2"/>
</dbReference>
<dbReference type="GO" id="GO:0003677">
    <property type="term" value="F:DNA binding"/>
    <property type="evidence" value="ECO:0007669"/>
    <property type="project" value="TreeGrafter"/>
</dbReference>
<reference evidence="12" key="1">
    <citation type="submission" date="2019-06" db="EMBL/GenBank/DDBJ databases">
        <authorList>
            <consortium name="Wellcome Sanger Institute Data Sharing"/>
        </authorList>
    </citation>
    <scope>NUCLEOTIDE SEQUENCE [LARGE SCALE GENOMIC DNA]</scope>
</reference>
<evidence type="ECO:0000256" key="2">
    <source>
        <dbReference type="ARBA" id="ARBA00008084"/>
    </source>
</evidence>
<dbReference type="SUPFAM" id="SSF63748">
    <property type="entry name" value="Tudor/PWWP/MBT"/>
    <property type="match status" value="1"/>
</dbReference>
<dbReference type="InterPro" id="IPR011011">
    <property type="entry name" value="Znf_FYVE_PHD"/>
</dbReference>
<evidence type="ECO:0000256" key="9">
    <source>
        <dbReference type="PROSITE-ProRule" id="PRU00146"/>
    </source>
</evidence>
<dbReference type="InterPro" id="IPR002999">
    <property type="entry name" value="Tudor"/>
</dbReference>
<dbReference type="AlphaFoldDB" id="A0A667Y6J9"/>
<feature type="region of interest" description="Disordered" evidence="10">
    <location>
        <begin position="118"/>
        <end position="140"/>
    </location>
</feature>
<feature type="compositionally biased region" description="Pro residues" evidence="10">
    <location>
        <begin position="561"/>
        <end position="571"/>
    </location>
</feature>
<dbReference type="FunFam" id="3.90.980.20:FF:000001">
    <property type="entry name" value="metal-response element-binding transcription factor 2 isoform X1"/>
    <property type="match status" value="1"/>
</dbReference>
<dbReference type="Pfam" id="PF00628">
    <property type="entry name" value="PHD"/>
    <property type="match status" value="1"/>
</dbReference>
<keyword evidence="5 9" id="KW-0863">Zinc-finger</keyword>
<protein>
    <submittedName>
        <fullName evidence="12">Metal response element binding transcription factor 2</fullName>
    </submittedName>
</protein>
<dbReference type="GO" id="GO:0008270">
    <property type="term" value="F:zinc ion binding"/>
    <property type="evidence" value="ECO:0007669"/>
    <property type="project" value="UniProtKB-KW"/>
</dbReference>
<comment type="subcellular location">
    <subcellularLocation>
        <location evidence="1">Nucleus</location>
    </subcellularLocation>
</comment>
<evidence type="ECO:0000313" key="12">
    <source>
        <dbReference type="Ensembl" id="ENSMMDP00005016986.1"/>
    </source>
</evidence>
<dbReference type="SUPFAM" id="SSF57903">
    <property type="entry name" value="FYVE/PHD zinc finger"/>
    <property type="match status" value="2"/>
</dbReference>
<dbReference type="FunFam" id="3.30.40.10:FF:000126">
    <property type="entry name" value="metal-response element-binding transcription factor 2 isoform X1"/>
    <property type="match status" value="1"/>
</dbReference>
<dbReference type="Gene3D" id="3.90.980.20">
    <property type="match status" value="1"/>
</dbReference>
<evidence type="ECO:0000256" key="5">
    <source>
        <dbReference type="ARBA" id="ARBA00022771"/>
    </source>
</evidence>
<evidence type="ECO:0000256" key="4">
    <source>
        <dbReference type="ARBA" id="ARBA00022737"/>
    </source>
</evidence>
<dbReference type="GO" id="GO:0003682">
    <property type="term" value="F:chromatin binding"/>
    <property type="evidence" value="ECO:0007669"/>
    <property type="project" value="TreeGrafter"/>
</dbReference>
<dbReference type="InterPro" id="IPR013083">
    <property type="entry name" value="Znf_RING/FYVE/PHD"/>
</dbReference>
<evidence type="ECO:0000256" key="1">
    <source>
        <dbReference type="ARBA" id="ARBA00004123"/>
    </source>
</evidence>
<dbReference type="GO" id="GO:0045814">
    <property type="term" value="P:negative regulation of gene expression, epigenetic"/>
    <property type="evidence" value="ECO:0007669"/>
    <property type="project" value="TreeGrafter"/>
</dbReference>
<dbReference type="Ensembl" id="ENSMMDT00005017415.1">
    <property type="protein sequence ID" value="ENSMMDP00005016986.1"/>
    <property type="gene ID" value="ENSMMDG00005008570.1"/>
</dbReference>
<dbReference type="PANTHER" id="PTHR12628">
    <property type="entry name" value="POLYCOMB-LIKE TRANSCRIPTION FACTOR"/>
    <property type="match status" value="1"/>
</dbReference>
<dbReference type="InterPro" id="IPR042014">
    <property type="entry name" value="MTF2_PHD1"/>
</dbReference>
<dbReference type="InterPro" id="IPR019786">
    <property type="entry name" value="Zinc_finger_PHD-type_CS"/>
</dbReference>
<dbReference type="OrthoDB" id="10033786at2759"/>
<keyword evidence="13" id="KW-1185">Reference proteome</keyword>
<evidence type="ECO:0000256" key="3">
    <source>
        <dbReference type="ARBA" id="ARBA00022723"/>
    </source>
</evidence>
<dbReference type="CDD" id="cd15578">
    <property type="entry name" value="PHD1_MTF2"/>
    <property type="match status" value="1"/>
</dbReference>
<organism evidence="12 13">
    <name type="scientific">Myripristis murdjan</name>
    <name type="common">pinecone soldierfish</name>
    <dbReference type="NCBI Taxonomy" id="586833"/>
    <lineage>
        <taxon>Eukaryota</taxon>
        <taxon>Metazoa</taxon>
        <taxon>Chordata</taxon>
        <taxon>Craniata</taxon>
        <taxon>Vertebrata</taxon>
        <taxon>Euteleostomi</taxon>
        <taxon>Actinopterygii</taxon>
        <taxon>Neopterygii</taxon>
        <taxon>Teleostei</taxon>
        <taxon>Neoteleostei</taxon>
        <taxon>Acanthomorphata</taxon>
        <taxon>Holocentriformes</taxon>
        <taxon>Holocentridae</taxon>
        <taxon>Myripristis</taxon>
    </lineage>
</organism>
<dbReference type="InterPro" id="IPR001965">
    <property type="entry name" value="Znf_PHD"/>
</dbReference>
<feature type="domain" description="PHD-type" evidence="11">
    <location>
        <begin position="142"/>
        <end position="197"/>
    </location>
</feature>
<dbReference type="PROSITE" id="PS50016">
    <property type="entry name" value="ZF_PHD_2"/>
    <property type="match status" value="1"/>
</dbReference>
<dbReference type="PROSITE" id="PS01359">
    <property type="entry name" value="ZF_PHD_1"/>
    <property type="match status" value="1"/>
</dbReference>
<keyword evidence="4" id="KW-0677">Repeat</keyword>
<dbReference type="InterPro" id="IPR040477">
    <property type="entry name" value="KDM4-like_Tudor"/>
</dbReference>
<dbReference type="RefSeq" id="XP_029930285.1">
    <property type="nucleotide sequence ID" value="XM_030074425.1"/>
</dbReference>
<proteinExistence type="inferred from homology"/>
<dbReference type="PANTHER" id="PTHR12628:SF12">
    <property type="entry name" value="METAL-RESPONSE ELEMENT-BINDING TRANSCRIPTION FACTOR 2"/>
    <property type="match status" value="1"/>
</dbReference>
<dbReference type="CDD" id="cd15580">
    <property type="entry name" value="PHD2_MTF2"/>
    <property type="match status" value="1"/>
</dbReference>
<dbReference type="Pfam" id="PF14061">
    <property type="entry name" value="Mtf2_C"/>
    <property type="match status" value="1"/>
</dbReference>
<dbReference type="CTD" id="22823"/>
<feature type="compositionally biased region" description="Low complexity" evidence="10">
    <location>
        <begin position="484"/>
        <end position="504"/>
    </location>
</feature>
<dbReference type="InParanoid" id="A0A667Y6J9"/>
<reference evidence="12" key="3">
    <citation type="submission" date="2025-09" db="UniProtKB">
        <authorList>
            <consortium name="Ensembl"/>
        </authorList>
    </citation>
    <scope>IDENTIFICATION</scope>
</reference>
<keyword evidence="7" id="KW-0156">Chromatin regulator</keyword>
<feature type="region of interest" description="Disordered" evidence="10">
    <location>
        <begin position="395"/>
        <end position="591"/>
    </location>
</feature>
<evidence type="ECO:0000256" key="7">
    <source>
        <dbReference type="ARBA" id="ARBA00022853"/>
    </source>
</evidence>
<feature type="compositionally biased region" description="Basic residues" evidence="10">
    <location>
        <begin position="547"/>
        <end position="557"/>
    </location>
</feature>
<evidence type="ECO:0000256" key="6">
    <source>
        <dbReference type="ARBA" id="ARBA00022833"/>
    </source>
</evidence>
<dbReference type="GO" id="GO:0005634">
    <property type="term" value="C:nucleus"/>
    <property type="evidence" value="ECO:0007669"/>
    <property type="project" value="UniProtKB-SubCell"/>
</dbReference>
<dbReference type="Proteomes" id="UP000472263">
    <property type="component" value="Chromosome 17"/>
</dbReference>
<sequence length="651" mass="73323">MSCTAHHHSALDSAAVDHLSVHQRALPPRQQQQAALLTPTSLSPGEEYGEDTMPDRFTEGQDVLARWSDGLFYLGTITKIDRDKQRCFVVFEDRSKSWVLWNNIQTVNSPQSVWPQFSSSELSTCEDEHREGDEDDDDEEDDIVCSICQDESSEEPNEIVICDKCGQGYHQLCHSPIIDATVIDSDDKWLCRQCELAAAPKRGSTQRKGANVKGLKQEEQQHVELHLSFPYTLEELVWDPGHKTNIQECYCYCGRPGDWYLKMLQCNRCQQWFHEACLRCLQMPMLYGDRFYLFICSVCNCGPEYLSRLPLRWEDVAHLSLYNLSVIHKKKYFDSEIELMTYINDNWELLQLGELANTPTSERYESILKALNSNKSMFMSGKEIKKKKHLFGLRIRFPPAPPNSEEPTSRVAEKASHEITIKGRKSTKPLSNTRTSKPLTNGAVKKRKRKQGTHSLETLAKLRSSGELLSQEVRKPLPLEPHSLDLLTSSNSRSDRSLPSSLTSDVESIGAMSTTETTSTSISRQSSLCSSSKTRSTSHVIPVSHPPLKRKRGRPRRALQPPNPEIPPPSHADPNSSATEMPSPLPGLHSTDIVHGLDPDSQLSHLKSSISSYFGAAGRLACGEKYRVLARRVTLDGKVQYLVEWEGVTAS</sequence>
<feature type="region of interest" description="Disordered" evidence="10">
    <location>
        <begin position="27"/>
        <end position="55"/>
    </location>
</feature>
<dbReference type="Gene3D" id="3.30.40.10">
    <property type="entry name" value="Zinc/RING finger domain, C3HC4 (zinc finger)"/>
    <property type="match status" value="1"/>
</dbReference>
<evidence type="ECO:0000256" key="8">
    <source>
        <dbReference type="ARBA" id="ARBA00023242"/>
    </source>
</evidence>
<feature type="compositionally biased region" description="Low complexity" evidence="10">
    <location>
        <begin position="513"/>
        <end position="538"/>
    </location>
</feature>
<evidence type="ECO:0000256" key="10">
    <source>
        <dbReference type="SAM" id="MobiDB-lite"/>
    </source>
</evidence>
<dbReference type="SMART" id="SM00249">
    <property type="entry name" value="PHD"/>
    <property type="match status" value="2"/>
</dbReference>
<feature type="compositionally biased region" description="Low complexity" evidence="10">
    <location>
        <begin position="27"/>
        <end position="40"/>
    </location>
</feature>
<accession>A0A667Y6J9</accession>